<dbReference type="AlphaFoldDB" id="A0A2U8GHA2"/>
<feature type="compositionally biased region" description="Polar residues" evidence="1">
    <location>
        <begin position="87"/>
        <end position="100"/>
    </location>
</feature>
<organism evidence="2">
    <name type="scientific">Lacunastrum gracillimum</name>
    <dbReference type="NCBI Taxonomy" id="427913"/>
    <lineage>
        <taxon>Eukaryota</taxon>
        <taxon>Viridiplantae</taxon>
        <taxon>Chlorophyta</taxon>
        <taxon>core chlorophytes</taxon>
        <taxon>Chlorophyceae</taxon>
        <taxon>CS clade</taxon>
        <taxon>Sphaeropleales</taxon>
        <taxon>Hydrodictyaceae</taxon>
        <taxon>Lacunastrum</taxon>
    </lineage>
</organism>
<keyword evidence="2" id="KW-0150">Chloroplast</keyword>
<evidence type="ECO:0000313" key="2">
    <source>
        <dbReference type="EMBL" id="AWI68072.1"/>
    </source>
</evidence>
<accession>A0A2U8GHA2</accession>
<evidence type="ECO:0000256" key="1">
    <source>
        <dbReference type="SAM" id="MobiDB-lite"/>
    </source>
</evidence>
<protein>
    <submittedName>
        <fullName evidence="2">Uncharacterized protein</fullName>
    </submittedName>
</protein>
<name>A0A2U8GHA2_9CHLO</name>
<dbReference type="GeneID" id="36951405"/>
<geneLocation type="chloroplast" evidence="2"/>
<dbReference type="RefSeq" id="YP_009491898.1">
    <property type="nucleotide sequence ID" value="NC_037918.1"/>
</dbReference>
<sequence>MIMRHSPGRFASALRSFAKLRTEAQAQPQLFTSALLLRLFRSAKPKRGAPRTEAKEVKAKKQRHREEELRSKVQRVESRENQKKFVSKSNQKSKVLNIKS</sequence>
<feature type="region of interest" description="Disordered" evidence="1">
    <location>
        <begin position="43"/>
        <end position="100"/>
    </location>
</feature>
<feature type="compositionally biased region" description="Basic and acidic residues" evidence="1">
    <location>
        <begin position="50"/>
        <end position="83"/>
    </location>
</feature>
<dbReference type="EMBL" id="MF276976">
    <property type="protein sequence ID" value="AWI68072.1"/>
    <property type="molecule type" value="Genomic_DNA"/>
</dbReference>
<proteinExistence type="predicted"/>
<reference evidence="2" key="1">
    <citation type="journal article" date="2018" name="Am. J. Bot.">
        <title>Organellar phylogenomics inform systematics in the green algal family Hydrodictyaceae (Chlorophyceae) and provide clues to the complex evolutionary history of plastid genomes in the green algal tree of life.</title>
        <authorList>
            <person name="McManus H.A."/>
            <person name="Fucikova K."/>
            <person name="Lewis P.O."/>
            <person name="Lewis L.A."/>
            <person name="Karol K.G."/>
        </authorList>
    </citation>
    <scope>NUCLEOTIDE SEQUENCE</scope>
</reference>
<keyword evidence="2" id="KW-0934">Plastid</keyword>